<reference evidence="1 2" key="1">
    <citation type="submission" date="2024-09" db="EMBL/GenBank/DDBJ databases">
        <title>Chromosome-scale assembly of Riccia sorocarpa.</title>
        <authorList>
            <person name="Paukszto L."/>
        </authorList>
    </citation>
    <scope>NUCLEOTIDE SEQUENCE [LARGE SCALE GENOMIC DNA]</scope>
    <source>
        <strain evidence="1">LP-2024</strain>
        <tissue evidence="1">Aerial parts of the thallus</tissue>
    </source>
</reference>
<accession>A0ABD3H4G3</accession>
<evidence type="ECO:0000313" key="2">
    <source>
        <dbReference type="Proteomes" id="UP001633002"/>
    </source>
</evidence>
<dbReference type="EMBL" id="JBJQOH010000006">
    <property type="protein sequence ID" value="KAL3685372.1"/>
    <property type="molecule type" value="Genomic_DNA"/>
</dbReference>
<keyword evidence="2" id="KW-1185">Reference proteome</keyword>
<organism evidence="1 2">
    <name type="scientific">Riccia sorocarpa</name>
    <dbReference type="NCBI Taxonomy" id="122646"/>
    <lineage>
        <taxon>Eukaryota</taxon>
        <taxon>Viridiplantae</taxon>
        <taxon>Streptophyta</taxon>
        <taxon>Embryophyta</taxon>
        <taxon>Marchantiophyta</taxon>
        <taxon>Marchantiopsida</taxon>
        <taxon>Marchantiidae</taxon>
        <taxon>Marchantiales</taxon>
        <taxon>Ricciaceae</taxon>
        <taxon>Riccia</taxon>
    </lineage>
</organism>
<dbReference type="AlphaFoldDB" id="A0ABD3H4G3"/>
<evidence type="ECO:0000313" key="1">
    <source>
        <dbReference type="EMBL" id="KAL3685372.1"/>
    </source>
</evidence>
<name>A0ABD3H4G3_9MARC</name>
<protein>
    <submittedName>
        <fullName evidence="1">Uncharacterized protein</fullName>
    </submittedName>
</protein>
<sequence length="425" mass="47874">MWIRGFPLWNINDFRGFMTEAILRGDIILQRPHDLPFVCVRMPAFTLRYLTTGAKEISHAAARRGSIFPAKTYQGFKPIAKKETREMNVDSRLLAARDDTVRSSRGVKQLDETQLLNDLEKEIRGLEKYASGPWVGFPQLFRDLKTRLKKEKRVPFTRALGSTRLIACTLLPRTAEAVEDAADDDSDSDEDEAEVFDDPNVIGADAVAGPSAVSAESNQRFPVRYLPEGTVVPTDFLIHWLATGREDKKAPRVAAHDMASTSATGKLDAVPAYLKDSPGLNLQVPRREIISHGWYGHYPHAFPVIPGSWDNRKTTWESLRAFGEAHQSTRDPVIFRAAMYCMLLSGVIRQRKLDHGLDPNGILEDPTVGELLVTAHWHGGRLLRVIELAVLDDFLRLRPGGKVQVNSTKSREGIFWDVHHRLKRR</sequence>
<proteinExistence type="predicted"/>
<gene>
    <name evidence="1" type="ORF">R1sor_003394</name>
</gene>
<dbReference type="Proteomes" id="UP001633002">
    <property type="component" value="Unassembled WGS sequence"/>
</dbReference>
<comment type="caution">
    <text evidence="1">The sequence shown here is derived from an EMBL/GenBank/DDBJ whole genome shotgun (WGS) entry which is preliminary data.</text>
</comment>